<evidence type="ECO:0000313" key="2">
    <source>
        <dbReference type="Proteomes" id="UP000217199"/>
    </source>
</evidence>
<reference evidence="1 2" key="1">
    <citation type="journal article" date="2017" name="Mol. Ecol.">
        <title>Comparative and population genomic landscape of Phellinus noxius: A hypervariable fungus causing root rot in trees.</title>
        <authorList>
            <person name="Chung C.L."/>
            <person name="Lee T.J."/>
            <person name="Akiba M."/>
            <person name="Lee H.H."/>
            <person name="Kuo T.H."/>
            <person name="Liu D."/>
            <person name="Ke H.M."/>
            <person name="Yokoi T."/>
            <person name="Roa M.B."/>
            <person name="Lu M.J."/>
            <person name="Chang Y.Y."/>
            <person name="Ann P.J."/>
            <person name="Tsai J.N."/>
            <person name="Chen C.Y."/>
            <person name="Tzean S.S."/>
            <person name="Ota Y."/>
            <person name="Hattori T."/>
            <person name="Sahashi N."/>
            <person name="Liou R.F."/>
            <person name="Kikuchi T."/>
            <person name="Tsai I.J."/>
        </authorList>
    </citation>
    <scope>NUCLEOTIDE SEQUENCE [LARGE SCALE GENOMIC DNA]</scope>
    <source>
        <strain evidence="1 2">FFPRI411160</strain>
    </source>
</reference>
<protein>
    <submittedName>
        <fullName evidence="1">Uncharacterized protein</fullName>
    </submittedName>
</protein>
<dbReference type="Proteomes" id="UP000217199">
    <property type="component" value="Unassembled WGS sequence"/>
</dbReference>
<evidence type="ECO:0000313" key="1">
    <source>
        <dbReference type="EMBL" id="PAV20531.1"/>
    </source>
</evidence>
<proteinExistence type="predicted"/>
<dbReference type="AlphaFoldDB" id="A0A286ULP5"/>
<name>A0A286ULP5_9AGAM</name>
<gene>
    <name evidence="1" type="ORF">PNOK_0315800</name>
</gene>
<organism evidence="1 2">
    <name type="scientific">Pyrrhoderma noxium</name>
    <dbReference type="NCBI Taxonomy" id="2282107"/>
    <lineage>
        <taxon>Eukaryota</taxon>
        <taxon>Fungi</taxon>
        <taxon>Dikarya</taxon>
        <taxon>Basidiomycota</taxon>
        <taxon>Agaricomycotina</taxon>
        <taxon>Agaricomycetes</taxon>
        <taxon>Hymenochaetales</taxon>
        <taxon>Hymenochaetaceae</taxon>
        <taxon>Pyrrhoderma</taxon>
    </lineage>
</organism>
<keyword evidence="2" id="KW-1185">Reference proteome</keyword>
<sequence length="68" mass="8032">MADQSTEEVRSEESKSFPPVIHDSRCDFRSLGPSSRTVKRCREWSAICAAHRVSRYRRACRTRKQRLY</sequence>
<accession>A0A286ULP5</accession>
<dbReference type="InParanoid" id="A0A286ULP5"/>
<dbReference type="EMBL" id="NBII01000003">
    <property type="protein sequence ID" value="PAV20531.1"/>
    <property type="molecule type" value="Genomic_DNA"/>
</dbReference>
<comment type="caution">
    <text evidence="1">The sequence shown here is derived from an EMBL/GenBank/DDBJ whole genome shotgun (WGS) entry which is preliminary data.</text>
</comment>